<proteinExistence type="predicted"/>
<name>A0A2H0KDY1_9BACT</name>
<sequence>MKEDFGELQKQSELSAEEFNRRVELKQEQMMEERFEHLKMAVGKTFSVTADVAAIIFGGVLGYNTFFPHENETRNTQPPSATQEFKVVGVEPSGNLTLEHEGKTYKAEIEKMPEEFIGALTQDKPELKKFLTNGPIHIRNEKEQ</sequence>
<accession>A0A2H0KDY1</accession>
<gene>
    <name evidence="1" type="ORF">COV91_02175</name>
</gene>
<reference evidence="1 2" key="1">
    <citation type="submission" date="2017-09" db="EMBL/GenBank/DDBJ databases">
        <title>Depth-based differentiation of microbial function through sediment-hosted aquifers and enrichment of novel symbionts in the deep terrestrial subsurface.</title>
        <authorList>
            <person name="Probst A.J."/>
            <person name="Ladd B."/>
            <person name="Jarett J.K."/>
            <person name="Geller-Mcgrath D.E."/>
            <person name="Sieber C.M."/>
            <person name="Emerson J.B."/>
            <person name="Anantharaman K."/>
            <person name="Thomas B.C."/>
            <person name="Malmstrom R."/>
            <person name="Stieglmeier M."/>
            <person name="Klingl A."/>
            <person name="Woyke T."/>
            <person name="Ryan C.M."/>
            <person name="Banfield J.F."/>
        </authorList>
    </citation>
    <scope>NUCLEOTIDE SEQUENCE [LARGE SCALE GENOMIC DNA]</scope>
    <source>
        <strain evidence="1">CG11_big_fil_rev_8_21_14_0_20_46_11</strain>
    </source>
</reference>
<dbReference type="EMBL" id="PCVG01000026">
    <property type="protein sequence ID" value="PIQ68803.1"/>
    <property type="molecule type" value="Genomic_DNA"/>
</dbReference>
<dbReference type="AlphaFoldDB" id="A0A2H0KDY1"/>
<evidence type="ECO:0000313" key="2">
    <source>
        <dbReference type="Proteomes" id="UP000229342"/>
    </source>
</evidence>
<dbReference type="Proteomes" id="UP000229342">
    <property type="component" value="Unassembled WGS sequence"/>
</dbReference>
<evidence type="ECO:0000313" key="1">
    <source>
        <dbReference type="EMBL" id="PIQ68803.1"/>
    </source>
</evidence>
<organism evidence="1 2">
    <name type="scientific">Candidatus Taylorbacteria bacterium CG11_big_fil_rev_8_21_14_0_20_46_11</name>
    <dbReference type="NCBI Taxonomy" id="1975025"/>
    <lineage>
        <taxon>Bacteria</taxon>
        <taxon>Candidatus Tayloriibacteriota</taxon>
    </lineage>
</organism>
<protein>
    <submittedName>
        <fullName evidence="1">Uncharacterized protein</fullName>
    </submittedName>
</protein>
<comment type="caution">
    <text evidence="1">The sequence shown here is derived from an EMBL/GenBank/DDBJ whole genome shotgun (WGS) entry which is preliminary data.</text>
</comment>